<reference evidence="1" key="1">
    <citation type="submission" date="2018-05" db="EMBL/GenBank/DDBJ databases">
        <authorList>
            <person name="Lanie J.A."/>
            <person name="Ng W.-L."/>
            <person name="Kazmierczak K.M."/>
            <person name="Andrzejewski T.M."/>
            <person name="Davidsen T.M."/>
            <person name="Wayne K.J."/>
            <person name="Tettelin H."/>
            <person name="Glass J.I."/>
            <person name="Rusch D."/>
            <person name="Podicherti R."/>
            <person name="Tsui H.-C.T."/>
            <person name="Winkler M.E."/>
        </authorList>
    </citation>
    <scope>NUCLEOTIDE SEQUENCE</scope>
</reference>
<evidence type="ECO:0000313" key="1">
    <source>
        <dbReference type="EMBL" id="SVE56430.1"/>
    </source>
</evidence>
<accession>A0A383EJD2</accession>
<proteinExistence type="predicted"/>
<dbReference type="EMBL" id="UINC01226091">
    <property type="protein sequence ID" value="SVE56430.1"/>
    <property type="molecule type" value="Genomic_DNA"/>
</dbReference>
<name>A0A383EJD2_9ZZZZ</name>
<sequence length="102" mass="11504">MIFHIIAEHDHTTCGRVENGVVTKTWEESAQGATSWVEGNDDVRVLGVWGYPVQHRIFAVVEADTFEAVELLFDFHLAKGPVEVLPVKDLVQNRKDLGFWGQ</sequence>
<protein>
    <submittedName>
        <fullName evidence="1">Uncharacterized protein</fullName>
    </submittedName>
</protein>
<organism evidence="1">
    <name type="scientific">marine metagenome</name>
    <dbReference type="NCBI Taxonomy" id="408172"/>
    <lineage>
        <taxon>unclassified sequences</taxon>
        <taxon>metagenomes</taxon>
        <taxon>ecological metagenomes</taxon>
    </lineage>
</organism>
<dbReference type="AlphaFoldDB" id="A0A383EJD2"/>
<gene>
    <name evidence="1" type="ORF">METZ01_LOCUS509284</name>
</gene>